<comment type="similarity">
    <text evidence="1 8 9">Belongs to the universal ribosomal protein uL24 family.</text>
</comment>
<dbReference type="GO" id="GO:0006412">
    <property type="term" value="P:translation"/>
    <property type="evidence" value="ECO:0007669"/>
    <property type="project" value="UniProtKB-UniRule"/>
</dbReference>
<organism evidence="11 12">
    <name type="scientific">Croceimicrobium hydrocarbonivorans</name>
    <dbReference type="NCBI Taxonomy" id="2761580"/>
    <lineage>
        <taxon>Bacteria</taxon>
        <taxon>Pseudomonadati</taxon>
        <taxon>Bacteroidota</taxon>
        <taxon>Flavobacteriia</taxon>
        <taxon>Flavobacteriales</taxon>
        <taxon>Owenweeksiaceae</taxon>
        <taxon>Croceimicrobium</taxon>
    </lineage>
</organism>
<evidence type="ECO:0000313" key="12">
    <source>
        <dbReference type="Proteomes" id="UP000516305"/>
    </source>
</evidence>
<name>A0A7H0VCA0_9FLAO</name>
<dbReference type="GO" id="GO:0019843">
    <property type="term" value="F:rRNA binding"/>
    <property type="evidence" value="ECO:0007669"/>
    <property type="project" value="UniProtKB-UniRule"/>
</dbReference>
<dbReference type="NCBIfam" id="TIGR01079">
    <property type="entry name" value="rplX_bact"/>
    <property type="match status" value="1"/>
</dbReference>
<dbReference type="InterPro" id="IPR041988">
    <property type="entry name" value="Ribosomal_uL24_KOW"/>
</dbReference>
<dbReference type="InterPro" id="IPR014722">
    <property type="entry name" value="Rib_uL2_dom2"/>
</dbReference>
<comment type="subunit">
    <text evidence="8">Part of the 50S ribosomal subunit.</text>
</comment>
<dbReference type="InterPro" id="IPR003256">
    <property type="entry name" value="Ribosomal_uL24"/>
</dbReference>
<dbReference type="CDD" id="cd06089">
    <property type="entry name" value="KOW_RPL26"/>
    <property type="match status" value="1"/>
</dbReference>
<dbReference type="Proteomes" id="UP000516305">
    <property type="component" value="Chromosome"/>
</dbReference>
<dbReference type="GO" id="GO:1990904">
    <property type="term" value="C:ribonucleoprotein complex"/>
    <property type="evidence" value="ECO:0007669"/>
    <property type="project" value="UniProtKB-KW"/>
</dbReference>
<dbReference type="AlphaFoldDB" id="A0A7H0VCA0"/>
<evidence type="ECO:0000256" key="6">
    <source>
        <dbReference type="ARBA" id="ARBA00035206"/>
    </source>
</evidence>
<dbReference type="GO" id="GO:0003735">
    <property type="term" value="F:structural constituent of ribosome"/>
    <property type="evidence" value="ECO:0007669"/>
    <property type="project" value="InterPro"/>
</dbReference>
<dbReference type="SMART" id="SM00739">
    <property type="entry name" value="KOW"/>
    <property type="match status" value="1"/>
</dbReference>
<feature type="domain" description="KOW" evidence="10">
    <location>
        <begin position="5"/>
        <end position="32"/>
    </location>
</feature>
<dbReference type="PROSITE" id="PS01108">
    <property type="entry name" value="RIBOSOMAL_L24"/>
    <property type="match status" value="1"/>
</dbReference>
<keyword evidence="4 8" id="KW-0689">Ribosomal protein</keyword>
<dbReference type="RefSeq" id="WP_210757877.1">
    <property type="nucleotide sequence ID" value="NZ_CP060139.1"/>
</dbReference>
<evidence type="ECO:0000256" key="7">
    <source>
        <dbReference type="ARBA" id="ARBA00058688"/>
    </source>
</evidence>
<dbReference type="Pfam" id="PF17136">
    <property type="entry name" value="ribosomal_L24"/>
    <property type="match status" value="1"/>
</dbReference>
<evidence type="ECO:0000313" key="11">
    <source>
        <dbReference type="EMBL" id="QNR23348.1"/>
    </source>
</evidence>
<evidence type="ECO:0000256" key="8">
    <source>
        <dbReference type="HAMAP-Rule" id="MF_01326"/>
    </source>
</evidence>
<dbReference type="PANTHER" id="PTHR12903">
    <property type="entry name" value="MITOCHONDRIAL RIBOSOMAL PROTEIN L24"/>
    <property type="match status" value="1"/>
</dbReference>
<keyword evidence="12" id="KW-1185">Reference proteome</keyword>
<dbReference type="InterPro" id="IPR057264">
    <property type="entry name" value="Ribosomal_uL24_C"/>
</dbReference>
<dbReference type="Gene3D" id="2.30.30.30">
    <property type="match status" value="1"/>
</dbReference>
<reference evidence="11 12" key="1">
    <citation type="submission" date="2020-08" db="EMBL/GenBank/DDBJ databases">
        <title>Croceimicrobium hydrocarbonivorans gen. nov., sp. nov., a novel marine bacterium isolated from a bacterial consortium that degrades polyethylene terephthalate.</title>
        <authorList>
            <person name="Liu R."/>
        </authorList>
    </citation>
    <scope>NUCLEOTIDE SEQUENCE [LARGE SCALE GENOMIC DNA]</scope>
    <source>
        <strain evidence="11 12">A20-9</strain>
    </source>
</reference>
<gene>
    <name evidence="8 11" type="primary">rplX</name>
    <name evidence="11" type="ORF">H4K34_13300</name>
</gene>
<dbReference type="HAMAP" id="MF_01326_B">
    <property type="entry name" value="Ribosomal_uL24_B"/>
    <property type="match status" value="1"/>
</dbReference>
<comment type="function">
    <text evidence="7 8">One of the proteins that surrounds the polypeptide exit tunnel on the outside of the subunit.</text>
</comment>
<evidence type="ECO:0000259" key="10">
    <source>
        <dbReference type="SMART" id="SM00739"/>
    </source>
</evidence>
<protein>
    <recommendedName>
        <fullName evidence="6 8">Large ribosomal subunit protein uL24</fullName>
    </recommendedName>
</protein>
<dbReference type="KEGG" id="chyd:H4K34_13300"/>
<evidence type="ECO:0000256" key="9">
    <source>
        <dbReference type="RuleBase" id="RU003477"/>
    </source>
</evidence>
<evidence type="ECO:0000256" key="5">
    <source>
        <dbReference type="ARBA" id="ARBA00023274"/>
    </source>
</evidence>
<accession>A0A7H0VCA0</accession>
<sequence length="106" mass="11593">MAKFHIKKGDKVVVLSGEDKGKEGTVLEMLPKKGKAIVEGINVVKKHKKPSATDPQGGIEEVEAPVYLSKLMLIDPANGEPTRVGRKADENGKLVRYSKKTQEIIK</sequence>
<dbReference type="GO" id="GO:0005840">
    <property type="term" value="C:ribosome"/>
    <property type="evidence" value="ECO:0007669"/>
    <property type="project" value="UniProtKB-KW"/>
</dbReference>
<dbReference type="InterPro" id="IPR005824">
    <property type="entry name" value="KOW"/>
</dbReference>
<evidence type="ECO:0000256" key="2">
    <source>
        <dbReference type="ARBA" id="ARBA00022730"/>
    </source>
</evidence>
<keyword evidence="2 8" id="KW-0699">rRNA-binding</keyword>
<keyword evidence="3 8" id="KW-0694">RNA-binding</keyword>
<comment type="function">
    <text evidence="8">One of two assembly initiator proteins, it binds directly to the 5'-end of the 23S rRNA, where it nucleates assembly of the 50S subunit.</text>
</comment>
<dbReference type="FunFam" id="2.30.30.30:FF:000004">
    <property type="entry name" value="50S ribosomal protein L24"/>
    <property type="match status" value="1"/>
</dbReference>
<keyword evidence="5 8" id="KW-0687">Ribonucleoprotein</keyword>
<dbReference type="SUPFAM" id="SSF50104">
    <property type="entry name" value="Translation proteins SH3-like domain"/>
    <property type="match status" value="1"/>
</dbReference>
<evidence type="ECO:0000256" key="1">
    <source>
        <dbReference type="ARBA" id="ARBA00010618"/>
    </source>
</evidence>
<evidence type="ECO:0000256" key="3">
    <source>
        <dbReference type="ARBA" id="ARBA00022884"/>
    </source>
</evidence>
<proteinExistence type="inferred from homology"/>
<dbReference type="InterPro" id="IPR005825">
    <property type="entry name" value="Ribosomal_uL24_CS"/>
</dbReference>
<dbReference type="InterPro" id="IPR008991">
    <property type="entry name" value="Translation_prot_SH3-like_sf"/>
</dbReference>
<evidence type="ECO:0000256" key="4">
    <source>
        <dbReference type="ARBA" id="ARBA00022980"/>
    </source>
</evidence>
<dbReference type="Pfam" id="PF00467">
    <property type="entry name" value="KOW"/>
    <property type="match status" value="1"/>
</dbReference>
<dbReference type="EMBL" id="CP060139">
    <property type="protein sequence ID" value="QNR23348.1"/>
    <property type="molecule type" value="Genomic_DNA"/>
</dbReference>